<gene>
    <name evidence="3" type="ORF">G3M70_15830</name>
</gene>
<sequence length="283" mass="31947">MKKNLLVKLFLCAIALFFLSGCNRLYENAADIQARKAMLDLIELQKDYHKKNDRYARNLIEVQETGGKLEYHTGIVYLEIESANETAWRAVSLPAESITARVFAFDTNKGGFYEMDEEEVSSYVLGALNFIREKQHEINVRDQMGFVLIVVMLIFGLKTWQRNRVKGSGGVGWPFLLSFPSVFLAALTLNHMDHEIALSKTLQGLLIAGVVISVFCVWLMVRGFKKMEKGEKALSLSALAVCTVLMALVNILVTTHTFMNYKENPDPLEKYIKPASLPPRTAF</sequence>
<proteinExistence type="predicted"/>
<dbReference type="EMBL" id="CP048685">
    <property type="protein sequence ID" value="QPJ63263.1"/>
    <property type="molecule type" value="Genomic_DNA"/>
</dbReference>
<protein>
    <submittedName>
        <fullName evidence="3">Uncharacterized protein</fullName>
    </submittedName>
</protein>
<evidence type="ECO:0000256" key="1">
    <source>
        <dbReference type="SAM" id="Phobius"/>
    </source>
</evidence>
<evidence type="ECO:0000313" key="3">
    <source>
        <dbReference type="EMBL" id="QPJ63263.1"/>
    </source>
</evidence>
<keyword evidence="1" id="KW-1133">Transmembrane helix</keyword>
<dbReference type="AlphaFoldDB" id="A0A7T0BYF7"/>
<organism evidence="3 4">
    <name type="scientific">Candidatus Nitronauta litoralis</name>
    <dbReference type="NCBI Taxonomy" id="2705533"/>
    <lineage>
        <taxon>Bacteria</taxon>
        <taxon>Pseudomonadati</taxon>
        <taxon>Nitrospinota/Tectimicrobiota group</taxon>
        <taxon>Nitrospinota</taxon>
        <taxon>Nitrospinia</taxon>
        <taxon>Nitrospinales</taxon>
        <taxon>Nitrospinaceae</taxon>
        <taxon>Candidatus Nitronauta</taxon>
    </lineage>
</organism>
<reference evidence="3 4" key="1">
    <citation type="submission" date="2020-02" db="EMBL/GenBank/DDBJ databases">
        <title>Genomic and physiological characterization of two novel Nitrospinaceae genera.</title>
        <authorList>
            <person name="Mueller A.J."/>
            <person name="Jung M.-Y."/>
            <person name="Strachan C.R."/>
            <person name="Herbold C.W."/>
            <person name="Kirkegaard R.H."/>
            <person name="Daims H."/>
        </authorList>
    </citation>
    <scope>NUCLEOTIDE SEQUENCE [LARGE SCALE GENOMIC DNA]</scope>
    <source>
        <strain evidence="3">EB</strain>
    </source>
</reference>
<keyword evidence="1" id="KW-0472">Membrane</keyword>
<feature type="transmembrane region" description="Helical" evidence="1">
    <location>
        <begin position="201"/>
        <end position="221"/>
    </location>
</feature>
<name>A0A7T0BYF7_9BACT</name>
<dbReference type="KEGG" id="nli:G3M70_15830"/>
<feature type="transmembrane region" description="Helical" evidence="1">
    <location>
        <begin position="233"/>
        <end position="253"/>
    </location>
</feature>
<feature type="transmembrane region" description="Helical" evidence="1">
    <location>
        <begin position="172"/>
        <end position="189"/>
    </location>
</feature>
<keyword evidence="2" id="KW-0732">Signal</keyword>
<evidence type="ECO:0000313" key="4">
    <source>
        <dbReference type="Proteomes" id="UP000594688"/>
    </source>
</evidence>
<keyword evidence="1" id="KW-0812">Transmembrane</keyword>
<accession>A0A7T0BYF7</accession>
<dbReference type="Proteomes" id="UP000594688">
    <property type="component" value="Chromosome"/>
</dbReference>
<feature type="signal peptide" evidence="2">
    <location>
        <begin position="1"/>
        <end position="29"/>
    </location>
</feature>
<evidence type="ECO:0000256" key="2">
    <source>
        <dbReference type="SAM" id="SignalP"/>
    </source>
</evidence>
<feature type="chain" id="PRO_5032958042" evidence="2">
    <location>
        <begin position="30"/>
        <end position="283"/>
    </location>
</feature>
<dbReference type="PROSITE" id="PS51257">
    <property type="entry name" value="PROKAR_LIPOPROTEIN"/>
    <property type="match status" value="1"/>
</dbReference>